<dbReference type="GeneID" id="136085276"/>
<accession>A0ABM4CLH1</accession>
<dbReference type="Proteomes" id="UP001652625">
    <property type="component" value="Chromosome 09"/>
</dbReference>
<sequence length="124" mass="14493">MLKTVDGVLCQSYQEACLWRGLLEDDQHWHDCLEEAVVCQSSLKIRELFAIVTKCCHPSEPKVLWDQYKNWMAEDILFQAQRQLIDCLLQYTPAMYNQALILLEDKVLQMTGLHLPDFHVQSPQ</sequence>
<name>A0ABM4CLH1_HYDVU</name>
<keyword evidence="1" id="KW-1185">Reference proteome</keyword>
<gene>
    <name evidence="2" type="primary">LOC136085276</name>
</gene>
<reference evidence="2" key="1">
    <citation type="submission" date="2025-08" db="UniProtKB">
        <authorList>
            <consortium name="RefSeq"/>
        </authorList>
    </citation>
    <scope>IDENTIFICATION</scope>
</reference>
<proteinExistence type="predicted"/>
<protein>
    <submittedName>
        <fullName evidence="2">Uncharacterized protein LOC136085276</fullName>
    </submittedName>
</protein>
<dbReference type="RefSeq" id="XP_065662639.1">
    <property type="nucleotide sequence ID" value="XM_065806567.1"/>
</dbReference>
<evidence type="ECO:0000313" key="2">
    <source>
        <dbReference type="RefSeq" id="XP_065662639.1"/>
    </source>
</evidence>
<evidence type="ECO:0000313" key="1">
    <source>
        <dbReference type="Proteomes" id="UP001652625"/>
    </source>
</evidence>
<organism evidence="1 2">
    <name type="scientific">Hydra vulgaris</name>
    <name type="common">Hydra</name>
    <name type="synonym">Hydra attenuata</name>
    <dbReference type="NCBI Taxonomy" id="6087"/>
    <lineage>
        <taxon>Eukaryota</taxon>
        <taxon>Metazoa</taxon>
        <taxon>Cnidaria</taxon>
        <taxon>Hydrozoa</taxon>
        <taxon>Hydroidolina</taxon>
        <taxon>Anthoathecata</taxon>
        <taxon>Aplanulata</taxon>
        <taxon>Hydridae</taxon>
        <taxon>Hydra</taxon>
    </lineage>
</organism>